<keyword evidence="4" id="KW-1185">Reference proteome</keyword>
<keyword evidence="1" id="KW-0732">Signal</keyword>
<evidence type="ECO:0000313" key="3">
    <source>
        <dbReference type="EMBL" id="TWU34367.1"/>
    </source>
</evidence>
<dbReference type="RefSeq" id="WP_146528762.1">
    <property type="nucleotide sequence ID" value="NZ_SJPV01000008.1"/>
</dbReference>
<dbReference type="InterPro" id="IPR002372">
    <property type="entry name" value="PQQ_rpt_dom"/>
</dbReference>
<feature type="chain" id="PRO_5023057226" evidence="1">
    <location>
        <begin position="27"/>
        <end position="428"/>
    </location>
</feature>
<sequence precursor="true">MTRRRRTLMITTFCLFFSLATSWSCAEDWTQFRGSDYGRTAEVDVAQQWDSGGVAWKTPLQGRGASSPVVFGNRIYLTAYTGYGIDPESPGNASDLVRHVLCIGVEDGNLIWQQSVPAISDKNEFNTWGVGLHGYASSTPAVDNTGVYVFFGASGVLAFDHQGTQRWRADVGSGTHAFGSGTSPVLHNEMVIVNACVESGDLVALKKTDGSEVWRQSGIDEAWNSPVIYKALDGSDELAVTMKKKIMAFNPNTGQPLWTCDGIDDYICPHITVEDGILFAGGGRRSRTLAIRSGGRGDVTDSHQLWDVAKGSNVSSAVYHDGFLYWAKEKSGILYCADASTGEIQYEQRIDPSPDLIYASPLWADGRLYYVSRKNGIFVVAAKPRFELLSHTQLDGDDSAFNASPVPLPGGAVLLRSDKFLYRIKPAT</sequence>
<dbReference type="EMBL" id="SJPV01000008">
    <property type="protein sequence ID" value="TWU34367.1"/>
    <property type="molecule type" value="Genomic_DNA"/>
</dbReference>
<dbReference type="Pfam" id="PF13360">
    <property type="entry name" value="PQQ_2"/>
    <property type="match status" value="2"/>
</dbReference>
<feature type="domain" description="Pyrrolo-quinoline quinone repeat" evidence="2">
    <location>
        <begin position="99"/>
        <end position="217"/>
    </location>
</feature>
<dbReference type="SMART" id="SM00564">
    <property type="entry name" value="PQQ"/>
    <property type="match status" value="5"/>
</dbReference>
<dbReference type="InterPro" id="IPR018391">
    <property type="entry name" value="PQQ_b-propeller_rpt"/>
</dbReference>
<dbReference type="Gene3D" id="2.130.10.10">
    <property type="entry name" value="YVTN repeat-like/Quinoprotein amine dehydrogenase"/>
    <property type="match status" value="1"/>
</dbReference>
<name>A0A5C6DEW6_9BACT</name>
<dbReference type="SUPFAM" id="SSF50998">
    <property type="entry name" value="Quinoprotein alcohol dehydrogenase-like"/>
    <property type="match status" value="1"/>
</dbReference>
<dbReference type="PANTHER" id="PTHR34512:SF30">
    <property type="entry name" value="OUTER MEMBRANE PROTEIN ASSEMBLY FACTOR BAMB"/>
    <property type="match status" value="1"/>
</dbReference>
<dbReference type="Proteomes" id="UP000319143">
    <property type="component" value="Unassembled WGS sequence"/>
</dbReference>
<dbReference type="PANTHER" id="PTHR34512">
    <property type="entry name" value="CELL SURFACE PROTEIN"/>
    <property type="match status" value="1"/>
</dbReference>
<proteinExistence type="predicted"/>
<dbReference type="Gene3D" id="2.40.10.480">
    <property type="match status" value="1"/>
</dbReference>
<comment type="caution">
    <text evidence="3">The sequence shown here is derived from an EMBL/GenBank/DDBJ whole genome shotgun (WGS) entry which is preliminary data.</text>
</comment>
<evidence type="ECO:0000259" key="2">
    <source>
        <dbReference type="Pfam" id="PF13360"/>
    </source>
</evidence>
<evidence type="ECO:0000256" key="1">
    <source>
        <dbReference type="SAM" id="SignalP"/>
    </source>
</evidence>
<dbReference type="InterPro" id="IPR015943">
    <property type="entry name" value="WD40/YVTN_repeat-like_dom_sf"/>
</dbReference>
<dbReference type="InterPro" id="IPR011047">
    <property type="entry name" value="Quinoprotein_ADH-like_sf"/>
</dbReference>
<feature type="domain" description="Pyrrolo-quinoline quinone repeat" evidence="2">
    <location>
        <begin position="245"/>
        <end position="381"/>
    </location>
</feature>
<dbReference type="AlphaFoldDB" id="A0A5C6DEW6"/>
<evidence type="ECO:0000313" key="4">
    <source>
        <dbReference type="Proteomes" id="UP000319143"/>
    </source>
</evidence>
<accession>A0A5C6DEW6</accession>
<gene>
    <name evidence="3" type="ORF">Poly41_45140</name>
</gene>
<feature type="signal peptide" evidence="1">
    <location>
        <begin position="1"/>
        <end position="26"/>
    </location>
</feature>
<organism evidence="3 4">
    <name type="scientific">Novipirellula artificiosorum</name>
    <dbReference type="NCBI Taxonomy" id="2528016"/>
    <lineage>
        <taxon>Bacteria</taxon>
        <taxon>Pseudomonadati</taxon>
        <taxon>Planctomycetota</taxon>
        <taxon>Planctomycetia</taxon>
        <taxon>Pirellulales</taxon>
        <taxon>Pirellulaceae</taxon>
        <taxon>Novipirellula</taxon>
    </lineage>
</organism>
<dbReference type="OrthoDB" id="244732at2"/>
<reference evidence="3 4" key="1">
    <citation type="submission" date="2019-02" db="EMBL/GenBank/DDBJ databases">
        <title>Deep-cultivation of Planctomycetes and their phenomic and genomic characterization uncovers novel biology.</title>
        <authorList>
            <person name="Wiegand S."/>
            <person name="Jogler M."/>
            <person name="Boedeker C."/>
            <person name="Pinto D."/>
            <person name="Vollmers J."/>
            <person name="Rivas-Marin E."/>
            <person name="Kohn T."/>
            <person name="Peeters S.H."/>
            <person name="Heuer A."/>
            <person name="Rast P."/>
            <person name="Oberbeckmann S."/>
            <person name="Bunk B."/>
            <person name="Jeske O."/>
            <person name="Meyerdierks A."/>
            <person name="Storesund J.E."/>
            <person name="Kallscheuer N."/>
            <person name="Luecker S."/>
            <person name="Lage O.M."/>
            <person name="Pohl T."/>
            <person name="Merkel B.J."/>
            <person name="Hornburger P."/>
            <person name="Mueller R.-W."/>
            <person name="Bruemmer F."/>
            <person name="Labrenz M."/>
            <person name="Spormann A.M."/>
            <person name="Op Den Camp H."/>
            <person name="Overmann J."/>
            <person name="Amann R."/>
            <person name="Jetten M.S.M."/>
            <person name="Mascher T."/>
            <person name="Medema M.H."/>
            <person name="Devos D.P."/>
            <person name="Kaster A.-K."/>
            <person name="Ovreas L."/>
            <person name="Rohde M."/>
            <person name="Galperin M.Y."/>
            <person name="Jogler C."/>
        </authorList>
    </citation>
    <scope>NUCLEOTIDE SEQUENCE [LARGE SCALE GENOMIC DNA]</scope>
    <source>
        <strain evidence="3 4">Poly41</strain>
    </source>
</reference>
<protein>
    <submittedName>
        <fullName evidence="3">Outer membrane biogenesis protein BamB</fullName>
    </submittedName>
</protein>